<keyword evidence="7" id="KW-0067">ATP-binding</keyword>
<evidence type="ECO:0000256" key="4">
    <source>
        <dbReference type="ARBA" id="ARBA00022723"/>
    </source>
</evidence>
<evidence type="ECO:0000256" key="7">
    <source>
        <dbReference type="ARBA" id="ARBA00022840"/>
    </source>
</evidence>
<accession>A0A2M8CFW1</accession>
<dbReference type="EMBL" id="MNYY01000034">
    <property type="protein sequence ID" value="OIP73071.1"/>
    <property type="molecule type" value="Genomic_DNA"/>
</dbReference>
<evidence type="ECO:0000256" key="9">
    <source>
        <dbReference type="ARBA" id="ARBA00023098"/>
    </source>
</evidence>
<evidence type="ECO:0000256" key="6">
    <source>
        <dbReference type="ARBA" id="ARBA00022777"/>
    </source>
</evidence>
<dbReference type="Pfam" id="PF19279">
    <property type="entry name" value="YegS_C"/>
    <property type="match status" value="1"/>
</dbReference>
<dbReference type="STRING" id="1805029.AUK42_01515"/>
<dbReference type="InterPro" id="IPR016064">
    <property type="entry name" value="NAD/diacylglycerol_kinase_sf"/>
</dbReference>
<dbReference type="PANTHER" id="PTHR12358:SF106">
    <property type="entry name" value="LIPID KINASE YEGS"/>
    <property type="match status" value="1"/>
</dbReference>
<keyword evidence="3" id="KW-0808">Transferase</keyword>
<dbReference type="Pfam" id="PF00781">
    <property type="entry name" value="DAGK_cat"/>
    <property type="match status" value="1"/>
</dbReference>
<reference evidence="13 15" key="1">
    <citation type="journal article" date="2016" name="Environ. Microbiol.">
        <title>Genomic resolution of a cold subsurface aquifer community provides metabolic insights for novel microbes adapted to high CO concentrations.</title>
        <authorList>
            <person name="Probst A.J."/>
            <person name="Castelle C.J."/>
            <person name="Singh A."/>
            <person name="Brown C.T."/>
            <person name="Anantharaman K."/>
            <person name="Sharon I."/>
            <person name="Hug L.A."/>
            <person name="Burstein D."/>
            <person name="Emerson J.B."/>
            <person name="Thomas B.C."/>
            <person name="Banfield J.F."/>
        </authorList>
    </citation>
    <scope>NUCLEOTIDE SEQUENCE [LARGE SCALE GENOMIC DNA]</scope>
    <source>
        <strain evidence="13">CG2_30_33_13</strain>
    </source>
</reference>
<evidence type="ECO:0000256" key="5">
    <source>
        <dbReference type="ARBA" id="ARBA00022741"/>
    </source>
</evidence>
<accession>A0A1J5GWS7</accession>
<evidence type="ECO:0000256" key="8">
    <source>
        <dbReference type="ARBA" id="ARBA00022842"/>
    </source>
</evidence>
<evidence type="ECO:0000256" key="11">
    <source>
        <dbReference type="ARBA" id="ARBA00023264"/>
    </source>
</evidence>
<evidence type="ECO:0000256" key="3">
    <source>
        <dbReference type="ARBA" id="ARBA00022679"/>
    </source>
</evidence>
<sequence>MNRYFTIILNPIADQGNAKKKISLIEEFFSKNAVNFKIILTEGVGHATSIAASCTQIPDQVIVAAGGDGTSNEVINGLMLNSNPSASSSTQQNRLQFGVLPIGRGNDFAFGAGIPSDLTESMRLLLEGTLYPIDVGLITGGDFPKGRYFGNGVGIGFDAIVGLEAAKMKYLHGAASYILAAIKTLVVRPKAPTIEIFYQGRQQIITPALISIMNGKRMGGAFFMAPDGDMSDGLLNLTITHQGTRISLLRAMILYMKGKPSRHQGTITGSAEKISLKVLSGSMTAHADGETICVAGTTLEIQIIPLALQLITIRSLA</sequence>
<gene>
    <name evidence="13" type="ORF">AUK42_01515</name>
    <name evidence="14" type="ORF">CO097_00970</name>
</gene>
<comment type="cofactor">
    <cofactor evidence="1">
        <name>Mg(2+)</name>
        <dbReference type="ChEBI" id="CHEBI:18420"/>
    </cofactor>
</comment>
<reference evidence="14 16" key="2">
    <citation type="submission" date="2017-09" db="EMBL/GenBank/DDBJ databases">
        <title>Depth-based differentiation of microbial function through sediment-hosted aquifers and enrichment of novel symbionts in the deep terrestrial subsurface.</title>
        <authorList>
            <person name="Probst A.J."/>
            <person name="Ladd B."/>
            <person name="Jarett J.K."/>
            <person name="Geller-Mcgrath D.E."/>
            <person name="Sieber C.M."/>
            <person name="Emerson J.B."/>
            <person name="Anantharaman K."/>
            <person name="Thomas B.C."/>
            <person name="Malmstrom R."/>
            <person name="Stieglmeier M."/>
            <person name="Klingl A."/>
            <person name="Woyke T."/>
            <person name="Ryan C.M."/>
            <person name="Banfield J.F."/>
        </authorList>
    </citation>
    <scope>NUCLEOTIDE SEQUENCE [LARGE SCALE GENOMIC DNA]</scope>
    <source>
        <strain evidence="14">CG_4_9_14_3_um_filter_33_16</strain>
    </source>
</reference>
<dbReference type="InterPro" id="IPR050187">
    <property type="entry name" value="Lipid_Phosphate_FormReg"/>
</dbReference>
<dbReference type="Gene3D" id="2.60.200.40">
    <property type="match status" value="1"/>
</dbReference>
<dbReference type="InterPro" id="IPR045540">
    <property type="entry name" value="YegS/DAGK_C"/>
</dbReference>
<keyword evidence="4" id="KW-0479">Metal-binding</keyword>
<evidence type="ECO:0000313" key="14">
    <source>
        <dbReference type="EMBL" id="PJB57889.1"/>
    </source>
</evidence>
<evidence type="ECO:0000313" key="16">
    <source>
        <dbReference type="Proteomes" id="UP000228560"/>
    </source>
</evidence>
<keyword evidence="6 14" id="KW-0418">Kinase</keyword>
<keyword evidence="5" id="KW-0547">Nucleotide-binding</keyword>
<feature type="domain" description="DAGKc" evidence="12">
    <location>
        <begin position="1"/>
        <end position="142"/>
    </location>
</feature>
<dbReference type="GO" id="GO:0005524">
    <property type="term" value="F:ATP binding"/>
    <property type="evidence" value="ECO:0007669"/>
    <property type="project" value="UniProtKB-KW"/>
</dbReference>
<keyword evidence="8" id="KW-0460">Magnesium</keyword>
<keyword evidence="2" id="KW-0444">Lipid biosynthesis</keyword>
<name>A0A1J5GWS7_9BACT</name>
<dbReference type="Proteomes" id="UP000228560">
    <property type="component" value="Unassembled WGS sequence"/>
</dbReference>
<dbReference type="PANTHER" id="PTHR12358">
    <property type="entry name" value="SPHINGOSINE KINASE"/>
    <property type="match status" value="1"/>
</dbReference>
<keyword evidence="9" id="KW-0443">Lipid metabolism</keyword>
<comment type="caution">
    <text evidence="13">The sequence shown here is derived from an EMBL/GenBank/DDBJ whole genome shotgun (WGS) entry which is preliminary data.</text>
</comment>
<proteinExistence type="predicted"/>
<dbReference type="GO" id="GO:0046872">
    <property type="term" value="F:metal ion binding"/>
    <property type="evidence" value="ECO:0007669"/>
    <property type="project" value="UniProtKB-KW"/>
</dbReference>
<dbReference type="EMBL" id="PFTV01000024">
    <property type="protein sequence ID" value="PJB57889.1"/>
    <property type="molecule type" value="Genomic_DNA"/>
</dbReference>
<evidence type="ECO:0000259" key="12">
    <source>
        <dbReference type="PROSITE" id="PS50146"/>
    </source>
</evidence>
<evidence type="ECO:0000313" key="15">
    <source>
        <dbReference type="Proteomes" id="UP000182763"/>
    </source>
</evidence>
<dbReference type="InterPro" id="IPR005218">
    <property type="entry name" value="Diacylglycerol/lipid_kinase"/>
</dbReference>
<dbReference type="InterPro" id="IPR017438">
    <property type="entry name" value="ATP-NAD_kinase_N"/>
</dbReference>
<dbReference type="AlphaFoldDB" id="A0A1J5GWS7"/>
<dbReference type="SMART" id="SM00046">
    <property type="entry name" value="DAGKc"/>
    <property type="match status" value="1"/>
</dbReference>
<evidence type="ECO:0000256" key="10">
    <source>
        <dbReference type="ARBA" id="ARBA00023209"/>
    </source>
</evidence>
<organism evidence="13 15">
    <name type="scientific">Candidatus Infernicultor aquiphilus</name>
    <dbReference type="NCBI Taxonomy" id="1805029"/>
    <lineage>
        <taxon>Bacteria</taxon>
        <taxon>Pseudomonadati</taxon>
        <taxon>Atribacterota</taxon>
        <taxon>Candidatus Phoenicimicrobiia</taxon>
        <taxon>Candidatus Pheonicimicrobiales</taxon>
        <taxon>Candidatus Phoenicimicrobiaceae</taxon>
        <taxon>Candidatus Infernicultor</taxon>
    </lineage>
</organism>
<dbReference type="Gene3D" id="3.40.50.10330">
    <property type="entry name" value="Probable inorganic polyphosphate/atp-NAD kinase, domain 1"/>
    <property type="match status" value="1"/>
</dbReference>
<dbReference type="InterPro" id="IPR001206">
    <property type="entry name" value="Diacylglycerol_kinase_cat_dom"/>
</dbReference>
<evidence type="ECO:0000256" key="2">
    <source>
        <dbReference type="ARBA" id="ARBA00022516"/>
    </source>
</evidence>
<dbReference type="Proteomes" id="UP000182763">
    <property type="component" value="Unassembled WGS sequence"/>
</dbReference>
<dbReference type="PROSITE" id="PS50146">
    <property type="entry name" value="DAGK"/>
    <property type="match status" value="1"/>
</dbReference>
<dbReference type="GO" id="GO:0016301">
    <property type="term" value="F:kinase activity"/>
    <property type="evidence" value="ECO:0007669"/>
    <property type="project" value="UniProtKB-KW"/>
</dbReference>
<dbReference type="GO" id="GO:0008654">
    <property type="term" value="P:phospholipid biosynthetic process"/>
    <property type="evidence" value="ECO:0007669"/>
    <property type="project" value="UniProtKB-KW"/>
</dbReference>
<evidence type="ECO:0000256" key="1">
    <source>
        <dbReference type="ARBA" id="ARBA00001946"/>
    </source>
</evidence>
<dbReference type="NCBIfam" id="TIGR00147">
    <property type="entry name" value="YegS/Rv2252/BmrU family lipid kinase"/>
    <property type="match status" value="1"/>
</dbReference>
<protein>
    <submittedName>
        <fullName evidence="14">Diacylglycerol kinase</fullName>
    </submittedName>
</protein>
<keyword evidence="11" id="KW-1208">Phospholipid metabolism</keyword>
<keyword evidence="10" id="KW-0594">Phospholipid biosynthesis</keyword>
<dbReference type="SUPFAM" id="SSF111331">
    <property type="entry name" value="NAD kinase/diacylglycerol kinase-like"/>
    <property type="match status" value="1"/>
</dbReference>
<dbReference type="GO" id="GO:0005886">
    <property type="term" value="C:plasma membrane"/>
    <property type="evidence" value="ECO:0007669"/>
    <property type="project" value="TreeGrafter"/>
</dbReference>
<evidence type="ECO:0000313" key="13">
    <source>
        <dbReference type="EMBL" id="OIP73071.1"/>
    </source>
</evidence>